<dbReference type="EMBL" id="UHAP01000001">
    <property type="protein sequence ID" value="SUK52189.1"/>
    <property type="molecule type" value="Genomic_DNA"/>
</dbReference>
<evidence type="ECO:0000313" key="1">
    <source>
        <dbReference type="EMBL" id="SUK52189.1"/>
    </source>
</evidence>
<protein>
    <submittedName>
        <fullName evidence="1">Cytosolic protein containing multiple CBS domains</fullName>
    </submittedName>
</protein>
<dbReference type="Proteomes" id="UP000255091">
    <property type="component" value="Unassembled WGS sequence"/>
</dbReference>
<accession>A0A380DW97</accession>
<organism evidence="1 2">
    <name type="scientific">Staphylococcus aureus</name>
    <dbReference type="NCBI Taxonomy" id="1280"/>
    <lineage>
        <taxon>Bacteria</taxon>
        <taxon>Bacillati</taxon>
        <taxon>Bacillota</taxon>
        <taxon>Bacilli</taxon>
        <taxon>Bacillales</taxon>
        <taxon>Staphylococcaceae</taxon>
        <taxon>Staphylococcus</taxon>
    </lineage>
</organism>
<evidence type="ECO:0000313" key="2">
    <source>
        <dbReference type="Proteomes" id="UP000255091"/>
    </source>
</evidence>
<sequence>MCAYDDLEGIELIPVVSSNKKTVGVINRQDVLKSMQLLGRQPQMGETINDQIAKYITMNQDGITVEVSPLLINHYGTVSKAAFVSIIEETIQYEMRKFKKVMS</sequence>
<reference evidence="1 2" key="1">
    <citation type="submission" date="2018-06" db="EMBL/GenBank/DDBJ databases">
        <authorList>
            <consortium name="Pathogen Informatics"/>
            <person name="Doyle S."/>
        </authorList>
    </citation>
    <scope>NUCLEOTIDE SEQUENCE [LARGE SCALE GENOMIC DNA]</scope>
    <source>
        <strain evidence="1 2">NCTC6133</strain>
    </source>
</reference>
<dbReference type="AlphaFoldDB" id="A0A380DW97"/>
<name>A0A380DW97_STAAU</name>
<proteinExistence type="predicted"/>
<gene>
    <name evidence="1" type="ORF">NCTC6133_02266</name>
</gene>